<dbReference type="AlphaFoldDB" id="A0A2S0M5G0"/>
<organism evidence="3 4">
    <name type="scientific">Megasphaera elsdenii</name>
    <dbReference type="NCBI Taxonomy" id="907"/>
    <lineage>
        <taxon>Bacteria</taxon>
        <taxon>Bacillati</taxon>
        <taxon>Bacillota</taxon>
        <taxon>Negativicutes</taxon>
        <taxon>Veillonellales</taxon>
        <taxon>Veillonellaceae</taxon>
        <taxon>Megasphaera</taxon>
    </lineage>
</organism>
<feature type="chain" id="PRO_5038530503" evidence="1">
    <location>
        <begin position="25"/>
        <end position="649"/>
    </location>
</feature>
<dbReference type="EMBL" id="CP027569">
    <property type="protein sequence ID" value="AVO26685.1"/>
    <property type="molecule type" value="Genomic_DNA"/>
</dbReference>
<dbReference type="GO" id="GO:0005975">
    <property type="term" value="P:carbohydrate metabolic process"/>
    <property type="evidence" value="ECO:0007669"/>
    <property type="project" value="InterPro"/>
</dbReference>
<dbReference type="InterPro" id="IPR002509">
    <property type="entry name" value="NODB_dom"/>
</dbReference>
<dbReference type="OrthoDB" id="9812065at2"/>
<dbReference type="Proteomes" id="UP000238358">
    <property type="component" value="Chromosome"/>
</dbReference>
<dbReference type="InterPro" id="IPR011330">
    <property type="entry name" value="Glyco_hydro/deAcase_b/a-brl"/>
</dbReference>
<protein>
    <submittedName>
        <fullName evidence="3">Polysaccharide deacetylase family protein</fullName>
    </submittedName>
</protein>
<sequence length="649" mass="73334">MEVKWLRYVKAVAMLTVLPLSVGAAAPSEPATVLNKTVYIIHRQQVPAGIASSKSTSCTRRLDPEKEESRLQQIQKTPKILKPSGKTVKLPMPVLAEDVLKNLQEKNQGRLAEAEDTIYTTAPVIPATFFGFNNQEAVEAVLQVLSRTQSRGTFFVTEKDLKRHTMAVDEVVRAGQDIGICIIPGNDEDIFSICNDIERTHREIQNRYGIDTRLVRQYSGVIRPETKEAVSMLGYRLIGAKVNAVQSKHKAALTVDDIMPDIFGKSVTAMSRGGILNIRMDYYLRPTLAAELFMEIKIQKIDPISYNCYGDVQELNPSNDSAYRICSVEDALRDEGHLWQYPVPQSAYLPEIHRYPLLSATATHDEVINTLAARYIGNPDVTSYERTLGLTGRDFKKLNIAGCIKTKDPVVFFLPDDWGMDDSVNHLLYVFRKHHVHTTFFMLSHNITNNPNLLRAIAADGHDIACHTDSHIPMVSRDSNGRQYSKMSYEEFYRDIDTAYKKLESIVGDMRRPDGRPSLTKYFRPPTLAISYAGAKALLMNGYTYIINGSASPDDFSVKDLKTEIKRLRDGIYYHGRVRNGAVFVIHMTASAKYTATALDILLTENEKKKDDDPTKFRVAPLSEYLTEGYSQAKTPKEIRDEHTRPRWW</sequence>
<dbReference type="RefSeq" id="WP_051524941.1">
    <property type="nucleotide sequence ID" value="NZ_CP027569.1"/>
</dbReference>
<evidence type="ECO:0000259" key="2">
    <source>
        <dbReference type="PROSITE" id="PS51677"/>
    </source>
</evidence>
<feature type="domain" description="NodB homology" evidence="2">
    <location>
        <begin position="409"/>
        <end position="616"/>
    </location>
</feature>
<dbReference type="Pfam" id="PF01522">
    <property type="entry name" value="Polysacc_deac_1"/>
    <property type="match status" value="2"/>
</dbReference>
<dbReference type="InterPro" id="IPR050248">
    <property type="entry name" value="Polysacc_deacetylase_ArnD"/>
</dbReference>
<evidence type="ECO:0000256" key="1">
    <source>
        <dbReference type="SAM" id="SignalP"/>
    </source>
</evidence>
<name>A0A2S0M5G0_MEGEL</name>
<reference evidence="3 4" key="1">
    <citation type="journal article" date="2018" name="Genome Announc.">
        <title>Complete genomes of two Megasphaera elsdenii strains, NCIMB 702410 and ATCC 25940.</title>
        <authorList>
            <person name="Hatmaker E.A."/>
            <person name="O'Dell K."/>
            <person name="Riley L.A."/>
            <person name="Klingeman D.M."/>
            <person name="Guss A.M."/>
        </authorList>
    </citation>
    <scope>NUCLEOTIDE SEQUENCE [LARGE SCALE GENOMIC DNA]</scope>
    <source>
        <strain evidence="3 4">NCIMB702410</strain>
    </source>
</reference>
<keyword evidence="1" id="KW-0732">Signal</keyword>
<dbReference type="CDD" id="cd10917">
    <property type="entry name" value="CE4_NodB_like_6s_7s"/>
    <property type="match status" value="1"/>
</dbReference>
<gene>
    <name evidence="3" type="ORF">C6Y28_03105</name>
</gene>
<dbReference type="SUPFAM" id="SSF88713">
    <property type="entry name" value="Glycoside hydrolase/deacetylase"/>
    <property type="match status" value="2"/>
</dbReference>
<dbReference type="Gene3D" id="3.20.20.370">
    <property type="entry name" value="Glycoside hydrolase/deacetylase"/>
    <property type="match status" value="2"/>
</dbReference>
<proteinExistence type="predicted"/>
<evidence type="ECO:0000313" key="3">
    <source>
        <dbReference type="EMBL" id="AVO26685.1"/>
    </source>
</evidence>
<dbReference type="GO" id="GO:0016810">
    <property type="term" value="F:hydrolase activity, acting on carbon-nitrogen (but not peptide) bonds"/>
    <property type="evidence" value="ECO:0007669"/>
    <property type="project" value="InterPro"/>
</dbReference>
<accession>A0A2S0M5G0</accession>
<feature type="signal peptide" evidence="1">
    <location>
        <begin position="1"/>
        <end position="24"/>
    </location>
</feature>
<dbReference type="PANTHER" id="PTHR10587">
    <property type="entry name" value="GLYCOSYL TRANSFERASE-RELATED"/>
    <property type="match status" value="1"/>
</dbReference>
<dbReference type="PROSITE" id="PS51677">
    <property type="entry name" value="NODB"/>
    <property type="match status" value="1"/>
</dbReference>
<evidence type="ECO:0000313" key="4">
    <source>
        <dbReference type="Proteomes" id="UP000238358"/>
    </source>
</evidence>